<dbReference type="AlphaFoldDB" id="A0A5A7PSV3"/>
<gene>
    <name evidence="2" type="ORF">STAS_12195</name>
</gene>
<dbReference type="Proteomes" id="UP000325081">
    <property type="component" value="Unassembled WGS sequence"/>
</dbReference>
<accession>A0A5A7PSV3</accession>
<organism evidence="2 3">
    <name type="scientific">Striga asiatica</name>
    <name type="common">Asiatic witchweed</name>
    <name type="synonym">Buchnera asiatica</name>
    <dbReference type="NCBI Taxonomy" id="4170"/>
    <lineage>
        <taxon>Eukaryota</taxon>
        <taxon>Viridiplantae</taxon>
        <taxon>Streptophyta</taxon>
        <taxon>Embryophyta</taxon>
        <taxon>Tracheophyta</taxon>
        <taxon>Spermatophyta</taxon>
        <taxon>Magnoliopsida</taxon>
        <taxon>eudicotyledons</taxon>
        <taxon>Gunneridae</taxon>
        <taxon>Pentapetalae</taxon>
        <taxon>asterids</taxon>
        <taxon>lamiids</taxon>
        <taxon>Lamiales</taxon>
        <taxon>Orobanchaceae</taxon>
        <taxon>Buchnereae</taxon>
        <taxon>Striga</taxon>
    </lineage>
</organism>
<feature type="compositionally biased region" description="Polar residues" evidence="1">
    <location>
        <begin position="73"/>
        <end position="91"/>
    </location>
</feature>
<name>A0A5A7PSV3_STRAF</name>
<keyword evidence="3" id="KW-1185">Reference proteome</keyword>
<evidence type="ECO:0000256" key="1">
    <source>
        <dbReference type="SAM" id="MobiDB-lite"/>
    </source>
</evidence>
<dbReference type="EMBL" id="BKCP01005039">
    <property type="protein sequence ID" value="GER35889.1"/>
    <property type="molecule type" value="Genomic_DNA"/>
</dbReference>
<protein>
    <submittedName>
        <fullName evidence="2">Arabidopsis phospholipase-like protein</fullName>
    </submittedName>
</protein>
<evidence type="ECO:0000313" key="2">
    <source>
        <dbReference type="EMBL" id="GER35889.1"/>
    </source>
</evidence>
<feature type="region of interest" description="Disordered" evidence="1">
    <location>
        <begin position="61"/>
        <end position="103"/>
    </location>
</feature>
<comment type="caution">
    <text evidence="2">The sequence shown here is derived from an EMBL/GenBank/DDBJ whole genome shotgun (WGS) entry which is preliminary data.</text>
</comment>
<sequence length="103" mass="11397">MNTSELVSPSTDFISLSFSTTALLRVAFRISIESTDAWQQQQPESRQMVNPHQSLYQWWAPPVEPLAKGSPQRRPNSPADQSTRRSMSSRGGISLPVPGKAEA</sequence>
<reference evidence="3" key="1">
    <citation type="journal article" date="2019" name="Curr. Biol.">
        <title>Genome Sequence of Striga asiatica Provides Insight into the Evolution of Plant Parasitism.</title>
        <authorList>
            <person name="Yoshida S."/>
            <person name="Kim S."/>
            <person name="Wafula E.K."/>
            <person name="Tanskanen J."/>
            <person name="Kim Y.M."/>
            <person name="Honaas L."/>
            <person name="Yang Z."/>
            <person name="Spallek T."/>
            <person name="Conn C.E."/>
            <person name="Ichihashi Y."/>
            <person name="Cheong K."/>
            <person name="Cui S."/>
            <person name="Der J.P."/>
            <person name="Gundlach H."/>
            <person name="Jiao Y."/>
            <person name="Hori C."/>
            <person name="Ishida J.K."/>
            <person name="Kasahara H."/>
            <person name="Kiba T."/>
            <person name="Kim M.S."/>
            <person name="Koo N."/>
            <person name="Laohavisit A."/>
            <person name="Lee Y.H."/>
            <person name="Lumba S."/>
            <person name="McCourt P."/>
            <person name="Mortimer J.C."/>
            <person name="Mutuku J.M."/>
            <person name="Nomura T."/>
            <person name="Sasaki-Sekimoto Y."/>
            <person name="Seto Y."/>
            <person name="Wang Y."/>
            <person name="Wakatake T."/>
            <person name="Sakakibara H."/>
            <person name="Demura T."/>
            <person name="Yamaguchi S."/>
            <person name="Yoneyama K."/>
            <person name="Manabe R.I."/>
            <person name="Nelson D.C."/>
            <person name="Schulman A.H."/>
            <person name="Timko M.P."/>
            <person name="dePamphilis C.W."/>
            <person name="Choi D."/>
            <person name="Shirasu K."/>
        </authorList>
    </citation>
    <scope>NUCLEOTIDE SEQUENCE [LARGE SCALE GENOMIC DNA]</scope>
    <source>
        <strain evidence="3">cv. UVA1</strain>
    </source>
</reference>
<proteinExistence type="predicted"/>
<evidence type="ECO:0000313" key="3">
    <source>
        <dbReference type="Proteomes" id="UP000325081"/>
    </source>
</evidence>